<proteinExistence type="predicted"/>
<dbReference type="Gene3D" id="3.40.50.2000">
    <property type="entry name" value="Glycogen Phosphorylase B"/>
    <property type="match status" value="2"/>
</dbReference>
<keyword evidence="2" id="KW-0808">Transferase</keyword>
<dbReference type="InParanoid" id="A0A0D2GDZ4"/>
<dbReference type="GO" id="GO:0016757">
    <property type="term" value="F:glycosyltransferase activity"/>
    <property type="evidence" value="ECO:0007669"/>
    <property type="project" value="InterPro"/>
</dbReference>
<dbReference type="PANTHER" id="PTHR12526:SF630">
    <property type="entry name" value="GLYCOSYLTRANSFERASE"/>
    <property type="match status" value="1"/>
</dbReference>
<accession>A0A0D2GDZ4</accession>
<sequence length="221" mass="23415">MDRVGLSEKRVRLIFNGVDLKGYAPDMEARSLIREELGLLTGQALLITVGRLSQVKDQAGMLQALALLKGISPLPVLALVGDGPERNSLTALTEELGVKDHVRFLGDRRDVPKLLAASDCFVLSSVSEGISKALLEAMAVGLPVVATNVGGNPELVCPKQTGLLVPQGEPKALAQALATVLLDGGLAQRLGRAGRERVKKSFDVRATAQAYGDLFAELVNK</sequence>
<gene>
    <name evidence="2" type="ORF">X474_15030</name>
</gene>
<dbReference type="AlphaFoldDB" id="A0A0D2GDZ4"/>
<dbReference type="STRING" id="1429043.X474_15030"/>
<evidence type="ECO:0000313" key="3">
    <source>
        <dbReference type="Proteomes" id="UP000032233"/>
    </source>
</evidence>
<evidence type="ECO:0000259" key="1">
    <source>
        <dbReference type="Pfam" id="PF00534"/>
    </source>
</evidence>
<comment type="caution">
    <text evidence="2">The sequence shown here is derived from an EMBL/GenBank/DDBJ whole genome shotgun (WGS) entry which is preliminary data.</text>
</comment>
<feature type="domain" description="Glycosyl transferase family 1" evidence="1">
    <location>
        <begin position="32"/>
        <end position="197"/>
    </location>
</feature>
<name>A0A0D2GDZ4_9BACT</name>
<reference evidence="2 3" key="1">
    <citation type="submission" date="2013-11" db="EMBL/GenBank/DDBJ databases">
        <title>Metagenomic analysis of a methanogenic consortium involved in long chain n-alkane degradation.</title>
        <authorList>
            <person name="Davidova I.A."/>
            <person name="Callaghan A.V."/>
            <person name="Wawrik B."/>
            <person name="Pruitt S."/>
            <person name="Marks C."/>
            <person name="Duncan K.E."/>
            <person name="Suflita J.M."/>
        </authorList>
    </citation>
    <scope>NUCLEOTIDE SEQUENCE [LARGE SCALE GENOMIC DNA]</scope>
    <source>
        <strain evidence="2 3">SPR</strain>
    </source>
</reference>
<dbReference type="Proteomes" id="UP000032233">
    <property type="component" value="Unassembled WGS sequence"/>
</dbReference>
<dbReference type="PANTHER" id="PTHR12526">
    <property type="entry name" value="GLYCOSYLTRANSFERASE"/>
    <property type="match status" value="1"/>
</dbReference>
<dbReference type="FunCoup" id="A0A0D2GDZ4">
    <property type="interactions" value="270"/>
</dbReference>
<dbReference type="SUPFAM" id="SSF53756">
    <property type="entry name" value="UDP-Glycosyltransferase/glycogen phosphorylase"/>
    <property type="match status" value="1"/>
</dbReference>
<organism evidence="2 3">
    <name type="scientific">Dethiosulfatarculus sandiegensis</name>
    <dbReference type="NCBI Taxonomy" id="1429043"/>
    <lineage>
        <taxon>Bacteria</taxon>
        <taxon>Pseudomonadati</taxon>
        <taxon>Thermodesulfobacteriota</taxon>
        <taxon>Desulfarculia</taxon>
        <taxon>Desulfarculales</taxon>
        <taxon>Desulfarculaceae</taxon>
        <taxon>Dethiosulfatarculus</taxon>
    </lineage>
</organism>
<keyword evidence="3" id="KW-1185">Reference proteome</keyword>
<dbReference type="InterPro" id="IPR001296">
    <property type="entry name" value="Glyco_trans_1"/>
</dbReference>
<dbReference type="Pfam" id="PF00534">
    <property type="entry name" value="Glycos_transf_1"/>
    <property type="match status" value="1"/>
</dbReference>
<dbReference type="PATRIC" id="fig|1429043.3.peg.3182"/>
<evidence type="ECO:0000313" key="2">
    <source>
        <dbReference type="EMBL" id="KIX13212.1"/>
    </source>
</evidence>
<dbReference type="EMBL" id="AZAC01000017">
    <property type="protein sequence ID" value="KIX13212.1"/>
    <property type="molecule type" value="Genomic_DNA"/>
</dbReference>
<protein>
    <submittedName>
        <fullName evidence="2">Sugar transferase</fullName>
    </submittedName>
</protein>